<dbReference type="PROSITE" id="PS51296">
    <property type="entry name" value="RIESKE"/>
    <property type="match status" value="1"/>
</dbReference>
<evidence type="ECO:0000256" key="7">
    <source>
        <dbReference type="ARBA" id="ARBA00022714"/>
    </source>
</evidence>
<evidence type="ECO:0000256" key="1">
    <source>
        <dbReference type="ARBA" id="ARBA00001962"/>
    </source>
</evidence>
<dbReference type="GO" id="GO:0019285">
    <property type="term" value="P:glycine betaine biosynthetic process from choline"/>
    <property type="evidence" value="ECO:0007669"/>
    <property type="project" value="UniProtKB-UniPathway"/>
</dbReference>
<dbReference type="Pfam" id="PF00848">
    <property type="entry name" value="Ring_hydroxyl_A"/>
    <property type="match status" value="1"/>
</dbReference>
<dbReference type="InterPro" id="IPR036922">
    <property type="entry name" value="Rieske_2Fe-2S_sf"/>
</dbReference>
<dbReference type="SUPFAM" id="SSF55961">
    <property type="entry name" value="Bet v1-like"/>
    <property type="match status" value="1"/>
</dbReference>
<keyword evidence="9 15" id="KW-0560">Oxidoreductase</keyword>
<dbReference type="InterPro" id="IPR001663">
    <property type="entry name" value="Rng_hydr_dOase-A"/>
</dbReference>
<organism evidence="15 16">
    <name type="scientific">Cyberlindnera jadinii (strain ATCC 18201 / CBS 1600 / BCRC 20928 / JCM 3617 / NBRC 0987 / NRRL Y-1542)</name>
    <name type="common">Torula yeast</name>
    <name type="synonym">Candida utilis</name>
    <dbReference type="NCBI Taxonomy" id="983966"/>
    <lineage>
        <taxon>Eukaryota</taxon>
        <taxon>Fungi</taxon>
        <taxon>Dikarya</taxon>
        <taxon>Ascomycota</taxon>
        <taxon>Saccharomycotina</taxon>
        <taxon>Saccharomycetes</taxon>
        <taxon>Phaffomycetales</taxon>
        <taxon>Phaffomycetaceae</taxon>
        <taxon>Cyberlindnera</taxon>
    </lineage>
</organism>
<dbReference type="CDD" id="cd03469">
    <property type="entry name" value="Rieske_RO_Alpha_N"/>
    <property type="match status" value="1"/>
</dbReference>
<dbReference type="GO" id="GO:0019133">
    <property type="term" value="F:choline monooxygenase activity"/>
    <property type="evidence" value="ECO:0007669"/>
    <property type="project" value="UniProtKB-EC"/>
</dbReference>
<sequence length="455" mass="52252">MASAATAPTAAATTAARPGEDTSNPEELLAGSHTLPSSWWFSEKIFDLEKRAIFMKSWLYTAHTSTFKKAGDYYAYNFMGMQFFLIKNKKGEIKAFHNICRHRAYPVVRKQKGSSVMLGCLYHGWSYNTDGDLTKAPQFENVTDFDKTENGLYPIRTHVTDQGLIFINFDNSPEGPMPFGEFFKGLEEEFHEFDFSDYEYHMSYELDGEFNWKTLMDGYMECYHCPTAHPGLSQAFHMNTYNVIPKGRYARHFCEIKRNETAQPEPKKEESKGWFGFGKPQEVQDKVEEKKNVGGEFDGLWMYLFPTNGINCYSPAWYSIRVLPISPSHTILQYDIFTKKGLPEAEKKEFVDFLQQVEIEDFDLCVKTQKNLNQGLYSTGFLHPQKERGVVFYQNLVKDMVKEHFAKEQEAGHQINPAKLGADKGGAETDELEHICKSLECQGSNPETFAKELNW</sequence>
<evidence type="ECO:0000256" key="3">
    <source>
        <dbReference type="ARBA" id="ARBA00004866"/>
    </source>
</evidence>
<evidence type="ECO:0000256" key="10">
    <source>
        <dbReference type="ARBA" id="ARBA00023004"/>
    </source>
</evidence>
<feature type="compositionally biased region" description="Low complexity" evidence="13">
    <location>
        <begin position="1"/>
        <end position="16"/>
    </location>
</feature>
<dbReference type="GO" id="GO:0005506">
    <property type="term" value="F:iron ion binding"/>
    <property type="evidence" value="ECO:0007669"/>
    <property type="project" value="InterPro"/>
</dbReference>
<comment type="function">
    <text evidence="2">Catalyzes the first step of the osmoprotectant glycine betaine synthesis.</text>
</comment>
<comment type="pathway">
    <text evidence="3">Amine and polyamine biosynthesis; betaine biosynthesis via choline pathway; betaine aldehyde from choline (monooxygenase route): step 1/1.</text>
</comment>
<dbReference type="Gene3D" id="2.102.10.10">
    <property type="entry name" value="Rieske [2Fe-2S] iron-sulphur domain"/>
    <property type="match status" value="1"/>
</dbReference>
<dbReference type="GO" id="GO:0051537">
    <property type="term" value="F:2 iron, 2 sulfur cluster binding"/>
    <property type="evidence" value="ECO:0007669"/>
    <property type="project" value="UniProtKB-KW"/>
</dbReference>
<comment type="similarity">
    <text evidence="4">Belongs to the choline monooxygenase family.</text>
</comment>
<dbReference type="PANTHER" id="PTHR43756">
    <property type="entry name" value="CHOLINE MONOOXYGENASE, CHLOROPLASTIC"/>
    <property type="match status" value="1"/>
</dbReference>
<protein>
    <recommendedName>
        <fullName evidence="6">Choline monooxygenase, chloroplastic</fullName>
        <ecNumber evidence="5">1.14.15.7</ecNumber>
    </recommendedName>
</protein>
<evidence type="ECO:0000259" key="14">
    <source>
        <dbReference type="PROSITE" id="PS51296"/>
    </source>
</evidence>
<keyword evidence="7" id="KW-0001">2Fe-2S</keyword>
<dbReference type="InterPro" id="IPR017941">
    <property type="entry name" value="Rieske_2Fe-2S"/>
</dbReference>
<evidence type="ECO:0000256" key="6">
    <source>
        <dbReference type="ARBA" id="ARBA00014931"/>
    </source>
</evidence>
<feature type="region of interest" description="Disordered" evidence="13">
    <location>
        <begin position="1"/>
        <end position="27"/>
    </location>
</feature>
<comment type="catalytic activity">
    <reaction evidence="12">
        <text>choline + 2 reduced [2Fe-2S]-[ferredoxin] + O2 + 2 H(+) = betaine aldehyde hydrate + 2 oxidized [2Fe-2S]-[ferredoxin] + H2O</text>
        <dbReference type="Rhea" id="RHEA:17769"/>
        <dbReference type="Rhea" id="RHEA-COMP:10000"/>
        <dbReference type="Rhea" id="RHEA-COMP:10001"/>
        <dbReference type="ChEBI" id="CHEBI:15354"/>
        <dbReference type="ChEBI" id="CHEBI:15377"/>
        <dbReference type="ChEBI" id="CHEBI:15378"/>
        <dbReference type="ChEBI" id="CHEBI:15379"/>
        <dbReference type="ChEBI" id="CHEBI:15870"/>
        <dbReference type="ChEBI" id="CHEBI:33737"/>
        <dbReference type="ChEBI" id="CHEBI:33738"/>
        <dbReference type="EC" id="1.14.15.7"/>
    </reaction>
</comment>
<evidence type="ECO:0000256" key="2">
    <source>
        <dbReference type="ARBA" id="ARBA00002149"/>
    </source>
</evidence>
<evidence type="ECO:0000313" key="16">
    <source>
        <dbReference type="Proteomes" id="UP000038830"/>
    </source>
</evidence>
<dbReference type="PRINTS" id="PR00090">
    <property type="entry name" value="RNGDIOXGNASE"/>
</dbReference>
<dbReference type="CDD" id="cd00680">
    <property type="entry name" value="RHO_alpha_C"/>
    <property type="match status" value="1"/>
</dbReference>
<gene>
    <name evidence="15" type="primary">PSX1</name>
    <name evidence="15" type="ORF">BN1211_0506</name>
</gene>
<evidence type="ECO:0000256" key="5">
    <source>
        <dbReference type="ARBA" id="ARBA00012763"/>
    </source>
</evidence>
<dbReference type="UniPathway" id="UPA00529">
    <property type="reaction ID" value="UER00430"/>
</dbReference>
<dbReference type="PANTHER" id="PTHR43756:SF5">
    <property type="entry name" value="CHOLINE MONOOXYGENASE, CHLOROPLASTIC"/>
    <property type="match status" value="1"/>
</dbReference>
<dbReference type="Pfam" id="PF00355">
    <property type="entry name" value="Rieske"/>
    <property type="match status" value="1"/>
</dbReference>
<dbReference type="SUPFAM" id="SSF50022">
    <property type="entry name" value="ISP domain"/>
    <property type="match status" value="1"/>
</dbReference>
<evidence type="ECO:0000256" key="13">
    <source>
        <dbReference type="SAM" id="MobiDB-lite"/>
    </source>
</evidence>
<evidence type="ECO:0000256" key="9">
    <source>
        <dbReference type="ARBA" id="ARBA00023002"/>
    </source>
</evidence>
<evidence type="ECO:0000256" key="8">
    <source>
        <dbReference type="ARBA" id="ARBA00022723"/>
    </source>
</evidence>
<keyword evidence="10" id="KW-0408">Iron</keyword>
<reference evidence="16" key="1">
    <citation type="journal article" date="2015" name="J. Biotechnol.">
        <title>The structure of the Cyberlindnera jadinii genome and its relation to Candida utilis analyzed by the occurrence of single nucleotide polymorphisms.</title>
        <authorList>
            <person name="Rupp O."/>
            <person name="Brinkrolf K."/>
            <person name="Buerth C."/>
            <person name="Kunigo M."/>
            <person name="Schneider J."/>
            <person name="Jaenicke S."/>
            <person name="Goesmann A."/>
            <person name="Puehler A."/>
            <person name="Jaeger K.-E."/>
            <person name="Ernst J.F."/>
        </authorList>
    </citation>
    <scope>NUCLEOTIDE SEQUENCE [LARGE SCALE GENOMIC DNA]</scope>
    <source>
        <strain evidence="16">ATCC 18201 / CBS 1600 / BCRC 20928 / JCM 3617 / NBRC 0987 / NRRL Y-1542</strain>
    </source>
</reference>
<feature type="domain" description="Rieske" evidence="14">
    <location>
        <begin position="59"/>
        <end position="156"/>
    </location>
</feature>
<comment type="cofactor">
    <cofactor evidence="1">
        <name>Fe cation</name>
        <dbReference type="ChEBI" id="CHEBI:24875"/>
    </cofactor>
</comment>
<keyword evidence="8" id="KW-0479">Metal-binding</keyword>
<dbReference type="EMBL" id="CDQK01000001">
    <property type="protein sequence ID" value="CEP20603.1"/>
    <property type="molecule type" value="Genomic_DNA"/>
</dbReference>
<dbReference type="EC" id="1.14.15.7" evidence="5"/>
<evidence type="ECO:0000256" key="11">
    <source>
        <dbReference type="ARBA" id="ARBA00023014"/>
    </source>
</evidence>
<dbReference type="AlphaFoldDB" id="A0A0H5BYP1"/>
<evidence type="ECO:0000256" key="4">
    <source>
        <dbReference type="ARBA" id="ARBA00010848"/>
    </source>
</evidence>
<accession>A0A0H5BYP1</accession>
<dbReference type="Gene3D" id="3.90.380.10">
    <property type="entry name" value="Naphthalene 1,2-dioxygenase Alpha Subunit, Chain A, domain 1"/>
    <property type="match status" value="1"/>
</dbReference>
<dbReference type="InterPro" id="IPR015879">
    <property type="entry name" value="Ring_hydroxy_dOase_asu_C_dom"/>
</dbReference>
<evidence type="ECO:0000256" key="12">
    <source>
        <dbReference type="ARBA" id="ARBA00049097"/>
    </source>
</evidence>
<dbReference type="Proteomes" id="UP000038830">
    <property type="component" value="Unassembled WGS sequence"/>
</dbReference>
<keyword evidence="11" id="KW-0411">Iron-sulfur</keyword>
<proteinExistence type="inferred from homology"/>
<evidence type="ECO:0000313" key="15">
    <source>
        <dbReference type="EMBL" id="CEP20603.1"/>
    </source>
</evidence>
<name>A0A0H5BYP1_CYBJN</name>